<gene>
    <name evidence="2" type="primary">BQ5605_C005g03474</name>
    <name evidence="2" type="ORF">BQ5605_C005G03474</name>
</gene>
<organism evidence="2 3">
    <name type="scientific">Microbotryum silenes-dioicae</name>
    <dbReference type="NCBI Taxonomy" id="796604"/>
    <lineage>
        <taxon>Eukaryota</taxon>
        <taxon>Fungi</taxon>
        <taxon>Dikarya</taxon>
        <taxon>Basidiomycota</taxon>
        <taxon>Pucciniomycotina</taxon>
        <taxon>Microbotryomycetes</taxon>
        <taxon>Microbotryales</taxon>
        <taxon>Microbotryaceae</taxon>
        <taxon>Microbotryum</taxon>
    </lineage>
</organism>
<protein>
    <submittedName>
        <fullName evidence="2">BQ5605_C005g03474 protein</fullName>
    </submittedName>
</protein>
<reference evidence="2 3" key="1">
    <citation type="submission" date="2016-11" db="EMBL/GenBank/DDBJ databases">
        <authorList>
            <person name="Jaros S."/>
            <person name="Januszkiewicz K."/>
            <person name="Wedrychowicz H."/>
        </authorList>
    </citation>
    <scope>NUCLEOTIDE SEQUENCE [LARGE SCALE GENOMIC DNA]</scope>
</reference>
<dbReference type="EMBL" id="FQNC01000047">
    <property type="protein sequence ID" value="SGY76207.1"/>
    <property type="molecule type" value="Genomic_DNA"/>
</dbReference>
<keyword evidence="3" id="KW-1185">Reference proteome</keyword>
<dbReference type="Proteomes" id="UP000249464">
    <property type="component" value="Unassembled WGS sequence"/>
</dbReference>
<proteinExistence type="predicted"/>
<evidence type="ECO:0000256" key="1">
    <source>
        <dbReference type="SAM" id="MobiDB-lite"/>
    </source>
</evidence>
<dbReference type="AlphaFoldDB" id="A0A2X0MXW3"/>
<accession>A0A2X0MXW3</accession>
<feature type="region of interest" description="Disordered" evidence="1">
    <location>
        <begin position="120"/>
        <end position="149"/>
    </location>
</feature>
<evidence type="ECO:0000313" key="2">
    <source>
        <dbReference type="EMBL" id="SGY76207.1"/>
    </source>
</evidence>
<evidence type="ECO:0000313" key="3">
    <source>
        <dbReference type="Proteomes" id="UP000249464"/>
    </source>
</evidence>
<feature type="compositionally biased region" description="Acidic residues" evidence="1">
    <location>
        <begin position="128"/>
        <end position="142"/>
    </location>
</feature>
<sequence>MLNLLDDVALGIDGGDGTYPLVLDELAMQFVRHGMELASPACSTPSPWIRVGIISFVIIVVASASVSTSGSASAIARESRFGEVHRRGDGKSMIQSIFVLVRADKLGPCTRWASGTRCAVRTSSTLEPEPEPEPEPFNEEGEASLPSKDESVLPICVPDRFSSNFSSRGRESTLRTVGKEGIERPKRRPIFDRTHGRAERAFVGMPMPVGGRSRRCAPTAF</sequence>
<name>A0A2X0MXW3_9BASI</name>